<dbReference type="SUPFAM" id="SSF51445">
    <property type="entry name" value="(Trans)glycosidases"/>
    <property type="match status" value="1"/>
</dbReference>
<dbReference type="Gene3D" id="3.20.20.70">
    <property type="entry name" value="Aldolase class I"/>
    <property type="match status" value="1"/>
</dbReference>
<sequence length="791" mass="84301">MGPDLLHLSAAGVSLVLDCRGPGLPAVAHWGAALDGTLDDLLVAVAPQPIGFSVDGTVRPSLVPEQSSGWLGTPGLAGHRDGQAWATAFEVTAIDRGLAAQGVPEKGGPEVGRSADTVRITATDPIACLDLSIDLELHPSGVLRARGALTSTAPGTYWLEHLTIFLPVPERTAELLDFTGHHLRERHPQRTAFTHGLRVRENRTGRTGYDAAYLLCAGTSDFAHRRGEVWALHTAFSGGARSIAERTYHGWSALAGGELLLPGEVGLAQGQTYQTPWVYAVHSAEGLDGVAARFHRYLRARPHHPAKPRPVVVNTWEAVYFDHDLTKLTDLARAAAAIGAERFVLDDGWFGSRRDDTSGLGDWTVSPDVWPDGLGPLITVVRDLGMEFGLWVEPEMINPDSDLAREHPDWIMATGTRLPRTARSQQVLDLANPLAYAYILDRLGTLLTEHDIAYLKWDHNRDLVEAGHPGTGRAGVHDQTHAVYRLLDELRARHPGVEIESCSSGGGRVDLAILERTDRIWASDCIDAHERVAIQRWTSLLVPLELIGSHIGAPLCHTTHRELPLSMRAGTAIWGHLGVEWDLTGADESSLASLAAWVALYKELRGLLHTGTLVHADLADPAFEVTGVVAADGSDALFALIATGTSASYPPGTAALPGLDPDRTYHVRPQPPGDVADGNAAAWGAALPWCTPQGVRLNGRTLGTAGLRLPVLFPDRVLLVRVTAVQEDNVPVRVTAESPALGVTEPPALGVTVPPALGTATEPPVSGPAVGDALVRGTAGSIVRGAAVEEA</sequence>
<dbReference type="PRINTS" id="PR00743">
    <property type="entry name" value="GLHYDRLASE36"/>
</dbReference>
<dbReference type="InterPro" id="IPR038417">
    <property type="entry name" value="Alpga-gal_N_sf"/>
</dbReference>
<evidence type="ECO:0000256" key="3">
    <source>
        <dbReference type="ARBA" id="ARBA00022801"/>
    </source>
</evidence>
<dbReference type="InterPro" id="IPR002252">
    <property type="entry name" value="Glyco_hydro_36"/>
</dbReference>
<organism evidence="6 7">
    <name type="scientific">Actinoplanes palleronii</name>
    <dbReference type="NCBI Taxonomy" id="113570"/>
    <lineage>
        <taxon>Bacteria</taxon>
        <taxon>Bacillati</taxon>
        <taxon>Actinomycetota</taxon>
        <taxon>Actinomycetes</taxon>
        <taxon>Micromonosporales</taxon>
        <taxon>Micromonosporaceae</taxon>
        <taxon>Actinoplanes</taxon>
    </lineage>
</organism>
<dbReference type="RefSeq" id="WP_203827094.1">
    <property type="nucleotide sequence ID" value="NZ_BAAATY010000048.1"/>
</dbReference>
<dbReference type="Gene3D" id="2.70.98.60">
    <property type="entry name" value="alpha-galactosidase from lactobacil brevis"/>
    <property type="match status" value="1"/>
</dbReference>
<dbReference type="InterPro" id="IPR050985">
    <property type="entry name" value="Alpha-glycosidase_related"/>
</dbReference>
<evidence type="ECO:0000259" key="5">
    <source>
        <dbReference type="Pfam" id="PF16875"/>
    </source>
</evidence>
<feature type="domain" description="Glycosyl hydrolase family 36 N-terminal" evidence="5">
    <location>
        <begin position="23"/>
        <end position="267"/>
    </location>
</feature>
<evidence type="ECO:0000256" key="1">
    <source>
        <dbReference type="ARBA" id="ARBA00001255"/>
    </source>
</evidence>
<accession>A0ABQ4BDT1</accession>
<keyword evidence="3" id="KW-0378">Hydrolase</keyword>
<evidence type="ECO:0000313" key="7">
    <source>
        <dbReference type="Proteomes" id="UP000624709"/>
    </source>
</evidence>
<dbReference type="InterPro" id="IPR017853">
    <property type="entry name" value="GH"/>
</dbReference>
<keyword evidence="4" id="KW-0326">Glycosidase</keyword>
<name>A0ABQ4BDT1_9ACTN</name>
<evidence type="ECO:0000313" key="6">
    <source>
        <dbReference type="EMBL" id="GIE68838.1"/>
    </source>
</evidence>
<comment type="caution">
    <text evidence="6">The sequence shown here is derived from an EMBL/GenBank/DDBJ whole genome shotgun (WGS) entry which is preliminary data.</text>
</comment>
<dbReference type="InterPro" id="IPR013785">
    <property type="entry name" value="Aldolase_TIM"/>
</dbReference>
<dbReference type="Pfam" id="PF16875">
    <property type="entry name" value="Glyco_hydro_36N"/>
    <property type="match status" value="1"/>
</dbReference>
<evidence type="ECO:0000256" key="4">
    <source>
        <dbReference type="ARBA" id="ARBA00023295"/>
    </source>
</evidence>
<evidence type="ECO:0000256" key="2">
    <source>
        <dbReference type="ARBA" id="ARBA00012755"/>
    </source>
</evidence>
<dbReference type="EMBL" id="BOMS01000074">
    <property type="protein sequence ID" value="GIE68838.1"/>
    <property type="molecule type" value="Genomic_DNA"/>
</dbReference>
<protein>
    <recommendedName>
        <fullName evidence="2">alpha-galactosidase</fullName>
        <ecNumber evidence="2">3.2.1.22</ecNumber>
    </recommendedName>
</protein>
<dbReference type="PANTHER" id="PTHR43053">
    <property type="entry name" value="GLYCOSIDASE FAMILY 31"/>
    <property type="match status" value="1"/>
</dbReference>
<dbReference type="Proteomes" id="UP000624709">
    <property type="component" value="Unassembled WGS sequence"/>
</dbReference>
<dbReference type="EC" id="3.2.1.22" evidence="2"/>
<proteinExistence type="predicted"/>
<dbReference type="InterPro" id="IPR031704">
    <property type="entry name" value="Glyco_hydro_36_N"/>
</dbReference>
<keyword evidence="7" id="KW-1185">Reference proteome</keyword>
<dbReference type="Pfam" id="PF02065">
    <property type="entry name" value="Melibiase"/>
    <property type="match status" value="1"/>
</dbReference>
<dbReference type="CDD" id="cd14791">
    <property type="entry name" value="GH36"/>
    <property type="match status" value="1"/>
</dbReference>
<dbReference type="PANTHER" id="PTHR43053:SF3">
    <property type="entry name" value="ALPHA-GALACTOSIDASE C-RELATED"/>
    <property type="match status" value="1"/>
</dbReference>
<gene>
    <name evidence="6" type="primary">galA_2</name>
    <name evidence="6" type="ORF">Apa02nite_049460</name>
</gene>
<reference evidence="6 7" key="1">
    <citation type="submission" date="2021-01" db="EMBL/GenBank/DDBJ databases">
        <title>Whole genome shotgun sequence of Actinoplanes palleronii NBRC 14916.</title>
        <authorList>
            <person name="Komaki H."/>
            <person name="Tamura T."/>
        </authorList>
    </citation>
    <scope>NUCLEOTIDE SEQUENCE [LARGE SCALE GENOMIC DNA]</scope>
    <source>
        <strain evidence="6 7">NBRC 14916</strain>
    </source>
</reference>
<comment type="catalytic activity">
    <reaction evidence="1">
        <text>Hydrolysis of terminal, non-reducing alpha-D-galactose residues in alpha-D-galactosides, including galactose oligosaccharides, galactomannans and galactolipids.</text>
        <dbReference type="EC" id="3.2.1.22"/>
    </reaction>
</comment>